<geneLocation type="plasmid" evidence="2 3">
    <name>unnamed2</name>
</geneLocation>
<accession>A0A4P8ELF7</accession>
<dbReference type="EMBL" id="CP039966">
    <property type="protein sequence ID" value="QCO58121.1"/>
    <property type="molecule type" value="Genomic_DNA"/>
</dbReference>
<keyword evidence="2" id="KW-0614">Plasmid</keyword>
<evidence type="ECO:0000259" key="1">
    <source>
        <dbReference type="Pfam" id="PF13683"/>
    </source>
</evidence>
<keyword evidence="3" id="KW-1185">Reference proteome</keyword>
<dbReference type="KEGG" id="pseb:EOK75_20400"/>
<dbReference type="InterPro" id="IPR001584">
    <property type="entry name" value="Integrase_cat-core"/>
</dbReference>
<protein>
    <submittedName>
        <fullName evidence="2">Transposase</fullName>
    </submittedName>
</protein>
<organism evidence="2 3">
    <name type="scientific">Pseudorhodobacter turbinis</name>
    <dbReference type="NCBI Taxonomy" id="2500533"/>
    <lineage>
        <taxon>Bacteria</taxon>
        <taxon>Pseudomonadati</taxon>
        <taxon>Pseudomonadota</taxon>
        <taxon>Alphaproteobacteria</taxon>
        <taxon>Rhodobacterales</taxon>
        <taxon>Paracoccaceae</taxon>
        <taxon>Pseudorhodobacter</taxon>
    </lineage>
</organism>
<name>A0A4P8ELF7_9RHOB</name>
<dbReference type="OrthoDB" id="9814072at2"/>
<reference evidence="2 3" key="1">
    <citation type="submission" date="2019-05" db="EMBL/GenBank/DDBJ databases">
        <title>Pseudorhodobacter turbinis sp. nov., isolated from the gut of the Korean turban shell.</title>
        <authorList>
            <person name="Jeong Y.-S."/>
            <person name="Kang W.-R."/>
            <person name="Bae J.-W."/>
        </authorList>
    </citation>
    <scope>NUCLEOTIDE SEQUENCE [LARGE SCALE GENOMIC DNA]</scope>
    <source>
        <strain evidence="2 3">S12M18</strain>
        <plasmid evidence="2 3">unnamed2</plasmid>
    </source>
</reference>
<feature type="domain" description="Integrase catalytic" evidence="1">
    <location>
        <begin position="24"/>
        <end position="48"/>
    </location>
</feature>
<dbReference type="RefSeq" id="WP_137195928.1">
    <property type="nucleotide sequence ID" value="NZ_CP039966.1"/>
</dbReference>
<evidence type="ECO:0000313" key="3">
    <source>
        <dbReference type="Proteomes" id="UP000298631"/>
    </source>
</evidence>
<dbReference type="Pfam" id="PF13683">
    <property type="entry name" value="rve_3"/>
    <property type="match status" value="1"/>
</dbReference>
<dbReference type="AlphaFoldDB" id="A0A4P8ELF7"/>
<evidence type="ECO:0000313" key="2">
    <source>
        <dbReference type="EMBL" id="QCO58121.1"/>
    </source>
</evidence>
<dbReference type="GO" id="GO:0015074">
    <property type="term" value="P:DNA integration"/>
    <property type="evidence" value="ECO:0007669"/>
    <property type="project" value="InterPro"/>
</dbReference>
<sequence>MGRPHPMALRLLVVGFVEEGHSHRSAVRKWIEFYDHKRPHSALGGKPPAVVYWQRIETTNPDQQVQKSSLTYVRACPTNGE</sequence>
<dbReference type="Proteomes" id="UP000298631">
    <property type="component" value="Plasmid unnamed2"/>
</dbReference>
<gene>
    <name evidence="2" type="ORF">EOK75_20400</name>
</gene>
<proteinExistence type="predicted"/>